<reference evidence="1 2" key="2">
    <citation type="journal article" date="2017" name="Genome Biol.">
        <title>New reference genome sequences of hot pepper reveal the massive evolution of plant disease-resistance genes by retroduplication.</title>
        <authorList>
            <person name="Kim S."/>
            <person name="Park J."/>
            <person name="Yeom S.I."/>
            <person name="Kim Y.M."/>
            <person name="Seo E."/>
            <person name="Kim K.T."/>
            <person name="Kim M.S."/>
            <person name="Lee J.M."/>
            <person name="Cheong K."/>
            <person name="Shin H.S."/>
            <person name="Kim S.B."/>
            <person name="Han K."/>
            <person name="Lee J."/>
            <person name="Park M."/>
            <person name="Lee H.A."/>
            <person name="Lee H.Y."/>
            <person name="Lee Y."/>
            <person name="Oh S."/>
            <person name="Lee J.H."/>
            <person name="Choi E."/>
            <person name="Choi E."/>
            <person name="Lee S.E."/>
            <person name="Jeon J."/>
            <person name="Kim H."/>
            <person name="Choi G."/>
            <person name="Song H."/>
            <person name="Lee J."/>
            <person name="Lee S.C."/>
            <person name="Kwon J.K."/>
            <person name="Lee H.Y."/>
            <person name="Koo N."/>
            <person name="Hong Y."/>
            <person name="Kim R.W."/>
            <person name="Kang W.H."/>
            <person name="Huh J.H."/>
            <person name="Kang B.C."/>
            <person name="Yang T.J."/>
            <person name="Lee Y.H."/>
            <person name="Bennetzen J.L."/>
            <person name="Choi D."/>
        </authorList>
    </citation>
    <scope>NUCLEOTIDE SEQUENCE [LARGE SCALE GENOMIC DNA]</scope>
    <source>
        <strain evidence="2">cv. CM334</strain>
    </source>
</reference>
<proteinExistence type="predicted"/>
<reference evidence="1 2" key="1">
    <citation type="journal article" date="2014" name="Nat. Genet.">
        <title>Genome sequence of the hot pepper provides insights into the evolution of pungency in Capsicum species.</title>
        <authorList>
            <person name="Kim S."/>
            <person name="Park M."/>
            <person name="Yeom S.I."/>
            <person name="Kim Y.M."/>
            <person name="Lee J.M."/>
            <person name="Lee H.A."/>
            <person name="Seo E."/>
            <person name="Choi J."/>
            <person name="Cheong K."/>
            <person name="Kim K.T."/>
            <person name="Jung K."/>
            <person name="Lee G.W."/>
            <person name="Oh S.K."/>
            <person name="Bae C."/>
            <person name="Kim S.B."/>
            <person name="Lee H.Y."/>
            <person name="Kim S.Y."/>
            <person name="Kim M.S."/>
            <person name="Kang B.C."/>
            <person name="Jo Y.D."/>
            <person name="Yang H.B."/>
            <person name="Jeong H.J."/>
            <person name="Kang W.H."/>
            <person name="Kwon J.K."/>
            <person name="Shin C."/>
            <person name="Lim J.Y."/>
            <person name="Park J.H."/>
            <person name="Huh J.H."/>
            <person name="Kim J.S."/>
            <person name="Kim B.D."/>
            <person name="Cohen O."/>
            <person name="Paran I."/>
            <person name="Suh M.C."/>
            <person name="Lee S.B."/>
            <person name="Kim Y.K."/>
            <person name="Shin Y."/>
            <person name="Noh S.J."/>
            <person name="Park J."/>
            <person name="Seo Y.S."/>
            <person name="Kwon S.Y."/>
            <person name="Kim H.A."/>
            <person name="Park J.M."/>
            <person name="Kim H.J."/>
            <person name="Choi S.B."/>
            <person name="Bosland P.W."/>
            <person name="Reeves G."/>
            <person name="Jo S.H."/>
            <person name="Lee B.W."/>
            <person name="Cho H.T."/>
            <person name="Choi H.S."/>
            <person name="Lee M.S."/>
            <person name="Yu Y."/>
            <person name="Do Choi Y."/>
            <person name="Park B.S."/>
            <person name="van Deynze A."/>
            <person name="Ashrafi H."/>
            <person name="Hill T."/>
            <person name="Kim W.T."/>
            <person name="Pai H.S."/>
            <person name="Ahn H.K."/>
            <person name="Yeam I."/>
            <person name="Giovannoni J.J."/>
            <person name="Rose J.K."/>
            <person name="Sorensen I."/>
            <person name="Lee S.J."/>
            <person name="Kim R.W."/>
            <person name="Choi I.Y."/>
            <person name="Choi B.S."/>
            <person name="Lim J.S."/>
            <person name="Lee Y.H."/>
            <person name="Choi D."/>
        </authorList>
    </citation>
    <scope>NUCLEOTIDE SEQUENCE [LARGE SCALE GENOMIC DNA]</scope>
    <source>
        <strain evidence="2">cv. CM334</strain>
    </source>
</reference>
<evidence type="ECO:0000313" key="2">
    <source>
        <dbReference type="Proteomes" id="UP000222542"/>
    </source>
</evidence>
<name>A0A2G2YNL2_CAPAN</name>
<accession>A0A2G2YNL2</accession>
<dbReference type="Gramene" id="PHT71320">
    <property type="protein sequence ID" value="PHT71320"/>
    <property type="gene ID" value="T459_26424"/>
</dbReference>
<evidence type="ECO:0000313" key="1">
    <source>
        <dbReference type="EMBL" id="PHT71320.1"/>
    </source>
</evidence>
<protein>
    <submittedName>
        <fullName evidence="1">Uncharacterized protein</fullName>
    </submittedName>
</protein>
<dbReference type="AlphaFoldDB" id="A0A2G2YNL2"/>
<comment type="caution">
    <text evidence="1">The sequence shown here is derived from an EMBL/GenBank/DDBJ whole genome shotgun (WGS) entry which is preliminary data.</text>
</comment>
<sequence>MKKEGTKTFREYAIRCHEQAARVKPPMKESHSIEDCRDLEREIEKMIQDGSIMVQNIDSEGNSIHAEMQTSGYDVKLSN</sequence>
<gene>
    <name evidence="1" type="ORF">T459_26424</name>
</gene>
<dbReference type="Proteomes" id="UP000222542">
    <property type="component" value="Unassembled WGS sequence"/>
</dbReference>
<keyword evidence="2" id="KW-1185">Reference proteome</keyword>
<organism evidence="1 2">
    <name type="scientific">Capsicum annuum</name>
    <name type="common">Capsicum pepper</name>
    <dbReference type="NCBI Taxonomy" id="4072"/>
    <lineage>
        <taxon>Eukaryota</taxon>
        <taxon>Viridiplantae</taxon>
        <taxon>Streptophyta</taxon>
        <taxon>Embryophyta</taxon>
        <taxon>Tracheophyta</taxon>
        <taxon>Spermatophyta</taxon>
        <taxon>Magnoliopsida</taxon>
        <taxon>eudicotyledons</taxon>
        <taxon>Gunneridae</taxon>
        <taxon>Pentapetalae</taxon>
        <taxon>asterids</taxon>
        <taxon>lamiids</taxon>
        <taxon>Solanales</taxon>
        <taxon>Solanaceae</taxon>
        <taxon>Solanoideae</taxon>
        <taxon>Capsiceae</taxon>
        <taxon>Capsicum</taxon>
    </lineage>
</organism>
<dbReference type="EMBL" id="AYRZ02000010">
    <property type="protein sequence ID" value="PHT71320.1"/>
    <property type="molecule type" value="Genomic_DNA"/>
</dbReference>